<evidence type="ECO:0000256" key="1">
    <source>
        <dbReference type="ARBA" id="ARBA00022801"/>
    </source>
</evidence>
<proteinExistence type="predicted"/>
<name>A0A9X7Z6E8_9BACL</name>
<feature type="signal peptide" evidence="3">
    <location>
        <begin position="1"/>
        <end position="25"/>
    </location>
</feature>
<reference evidence="5 6" key="1">
    <citation type="submission" date="2021-02" db="EMBL/GenBank/DDBJ databases">
        <title>Alicyclobacillus curvatus sp. nov. and Alicyclobacillus mengziensis sp. nov., two acidophilic bacteria isolated from acid mine drainage.</title>
        <authorList>
            <person name="Huang Y."/>
        </authorList>
    </citation>
    <scope>NUCLEOTIDE SEQUENCE [LARGE SCALE GENOMIC DNA]</scope>
    <source>
        <strain evidence="5 6">S30H14</strain>
    </source>
</reference>
<dbReference type="GO" id="GO:0004040">
    <property type="term" value="F:amidase activity"/>
    <property type="evidence" value="ECO:0007669"/>
    <property type="project" value="InterPro"/>
</dbReference>
<dbReference type="AlphaFoldDB" id="A0A9X7Z6E8"/>
<dbReference type="SUPFAM" id="SSF47090">
    <property type="entry name" value="PGBD-like"/>
    <property type="match status" value="1"/>
</dbReference>
<protein>
    <submittedName>
        <fullName evidence="5">Glucosaminidase domain-containing protein</fullName>
    </submittedName>
</protein>
<dbReference type="EMBL" id="CP071182">
    <property type="protein sequence ID" value="QSO46291.1"/>
    <property type="molecule type" value="Genomic_DNA"/>
</dbReference>
<dbReference type="PANTHER" id="PTHR33308:SF9">
    <property type="entry name" value="PEPTIDOGLYCAN HYDROLASE FLGJ"/>
    <property type="match status" value="1"/>
</dbReference>
<dbReference type="InterPro" id="IPR002477">
    <property type="entry name" value="Peptidoglycan-bd-like"/>
</dbReference>
<accession>A0A9X7Z6E8</accession>
<feature type="domain" description="Mannosyl-glycoprotein endo-beta-N-acetylglucosamidase-like" evidence="4">
    <location>
        <begin position="389"/>
        <end position="524"/>
    </location>
</feature>
<evidence type="ECO:0000259" key="4">
    <source>
        <dbReference type="SMART" id="SM00047"/>
    </source>
</evidence>
<dbReference type="KEGG" id="afx:JZ786_17560"/>
<evidence type="ECO:0000313" key="5">
    <source>
        <dbReference type="EMBL" id="QSO46291.1"/>
    </source>
</evidence>
<dbReference type="Proteomes" id="UP000663505">
    <property type="component" value="Chromosome"/>
</dbReference>
<dbReference type="InterPro" id="IPR036365">
    <property type="entry name" value="PGBD-like_sf"/>
</dbReference>
<sequence length="763" mass="81080">MKRALSILALSSSFAVVLSTQSAMASTTPTQRPTLSTKAIYLNGKLMSKPSGFVVNGSTYVPVWYVGQALSKIGISITWKNNVLNLTVPPSMNPRIVPASSQTGEIKIAINGQVVESCSGMAEIDPSSNQLTEYLPIWYLIQALKQIHVTSKWDGTSWDLTWSPSTTVAMASSSLSTKAIYLNGKLIAKPSGFVENQTTYVPIWYVGQALSKAGISSTWKNGVFDFTVPSSMNPKIIPASSPSGAVKIAINGKVVASCDGIAEVDPASNQLTEYLPIWYVMQALNQIPVTSKWDGTSWYMNVSVSAPSSGSTSSGSTSNGSTSSGSTSSGSTSSGSTSSGSTSSGSTSSGSTSTSASTPTQTQPTGTFPNVDLRYGAPTNINANSIDSYLLSHSSPMTGLGQTFMNSQNTYGVDANYLVSHAILESYWGKSQIAQTKNNLFGYGAYDSAPGQDAGLFPSEEYAILFQGWEVRNNYLTPGSNLYVSPTLKGMNVNYATDPQWASSIGSLMNQMASYVGDNVSSYTQYKASNQPPAPESRKEPEFYTQASATVKSVPNYGGLPYYASAGAGTAEMYFGTLQTGSFGASVASIQSYLNQSMNSGLTVDGQFGPLTKQAVLAFQAAHGLAQTGQWSFPMWQMFNPAPPTIPSGQTVTVSKIAIGMANGIVIEWDYVEGYGWVDSQYLQLQNVYRAVALQPESTNTTIQVYGQDKQSVIQTIHSGYFVVSNSPTPEGGFVPVEICDQSTGQVLQGYISTAEVNLVQVQ</sequence>
<keyword evidence="6" id="KW-1185">Reference proteome</keyword>
<dbReference type="InterPro" id="IPR036366">
    <property type="entry name" value="PGBDSf"/>
</dbReference>
<dbReference type="InterPro" id="IPR051056">
    <property type="entry name" value="Glycosyl_Hydrolase_73"/>
</dbReference>
<dbReference type="RefSeq" id="WP_206655660.1">
    <property type="nucleotide sequence ID" value="NZ_CP071182.1"/>
</dbReference>
<feature type="region of interest" description="Disordered" evidence="2">
    <location>
        <begin position="307"/>
        <end position="373"/>
    </location>
</feature>
<dbReference type="InterPro" id="IPR002901">
    <property type="entry name" value="MGlyc_endo_b_GlcNAc-like_dom"/>
</dbReference>
<keyword evidence="3" id="KW-0732">Signal</keyword>
<evidence type="ECO:0000256" key="3">
    <source>
        <dbReference type="SAM" id="SignalP"/>
    </source>
</evidence>
<gene>
    <name evidence="5" type="ORF">JZ786_17560</name>
</gene>
<dbReference type="Pfam" id="PF01832">
    <property type="entry name" value="Glucosaminidase"/>
    <property type="match status" value="1"/>
</dbReference>
<dbReference type="PANTHER" id="PTHR33308">
    <property type="entry name" value="PEPTIDOGLYCAN HYDROLASE FLGJ"/>
    <property type="match status" value="1"/>
</dbReference>
<dbReference type="SMART" id="SM00047">
    <property type="entry name" value="LYZ2"/>
    <property type="match status" value="1"/>
</dbReference>
<feature type="compositionally biased region" description="Low complexity" evidence="2">
    <location>
        <begin position="307"/>
        <end position="367"/>
    </location>
</feature>
<feature type="chain" id="PRO_5040769562" evidence="3">
    <location>
        <begin position="26"/>
        <end position="763"/>
    </location>
</feature>
<dbReference type="Gene3D" id="1.10.530.10">
    <property type="match status" value="1"/>
</dbReference>
<evidence type="ECO:0000313" key="6">
    <source>
        <dbReference type="Proteomes" id="UP000663505"/>
    </source>
</evidence>
<keyword evidence="1" id="KW-0378">Hydrolase</keyword>
<organism evidence="5 6">
    <name type="scientific">Alicyclobacillus mengziensis</name>
    <dbReference type="NCBI Taxonomy" id="2931921"/>
    <lineage>
        <taxon>Bacteria</taxon>
        <taxon>Bacillati</taxon>
        <taxon>Bacillota</taxon>
        <taxon>Bacilli</taxon>
        <taxon>Bacillales</taxon>
        <taxon>Alicyclobacillaceae</taxon>
        <taxon>Alicyclobacillus</taxon>
    </lineage>
</organism>
<dbReference type="Gene3D" id="1.10.101.10">
    <property type="entry name" value="PGBD-like superfamily/PGBD"/>
    <property type="match status" value="1"/>
</dbReference>
<evidence type="ECO:0000256" key="2">
    <source>
        <dbReference type="SAM" id="MobiDB-lite"/>
    </source>
</evidence>
<dbReference type="Pfam" id="PF01471">
    <property type="entry name" value="PG_binding_1"/>
    <property type="match status" value="1"/>
</dbReference>